<comment type="caution">
    <text evidence="2">The sequence shown here is derived from an EMBL/GenBank/DDBJ whole genome shotgun (WGS) entry which is preliminary data.</text>
</comment>
<gene>
    <name evidence="2" type="ORF">BDZ83DRAFT_637639</name>
</gene>
<sequence length="116" mass="12774">MTIPPRPQGPSSSYGRRISQLSRHLQTAVRSIDIANGQSLSLQAMRAMPLATLSCLPKCRTCPSLDTPTRLSRAYVRQPKQTSRTPPAKRKSSGLRCSIAQSKLQAQCHARGHHSR</sequence>
<feature type="region of interest" description="Disordered" evidence="1">
    <location>
        <begin position="76"/>
        <end position="96"/>
    </location>
</feature>
<dbReference type="AlphaFoldDB" id="A0AAD8UDT5"/>
<keyword evidence="3" id="KW-1185">Reference proteome</keyword>
<dbReference type="Proteomes" id="UP001244207">
    <property type="component" value="Unassembled WGS sequence"/>
</dbReference>
<protein>
    <submittedName>
        <fullName evidence="2">Uncharacterized protein</fullName>
    </submittedName>
</protein>
<dbReference type="EMBL" id="JAHMHS010000138">
    <property type="protein sequence ID" value="KAK1713407.1"/>
    <property type="molecule type" value="Genomic_DNA"/>
</dbReference>
<feature type="region of interest" description="Disordered" evidence="1">
    <location>
        <begin position="1"/>
        <end position="22"/>
    </location>
</feature>
<accession>A0AAD8UDT5</accession>
<organism evidence="2 3">
    <name type="scientific">Glomerella acutata</name>
    <name type="common">Colletotrichum acutatum</name>
    <dbReference type="NCBI Taxonomy" id="27357"/>
    <lineage>
        <taxon>Eukaryota</taxon>
        <taxon>Fungi</taxon>
        <taxon>Dikarya</taxon>
        <taxon>Ascomycota</taxon>
        <taxon>Pezizomycotina</taxon>
        <taxon>Sordariomycetes</taxon>
        <taxon>Hypocreomycetidae</taxon>
        <taxon>Glomerellales</taxon>
        <taxon>Glomerellaceae</taxon>
        <taxon>Colletotrichum</taxon>
        <taxon>Colletotrichum acutatum species complex</taxon>
    </lineage>
</organism>
<feature type="compositionally biased region" description="Polar residues" evidence="1">
    <location>
        <begin position="9"/>
        <end position="22"/>
    </location>
</feature>
<reference evidence="2" key="1">
    <citation type="submission" date="2021-12" db="EMBL/GenBank/DDBJ databases">
        <title>Comparative genomics, transcriptomics and evolutionary studies reveal genomic signatures of adaptation to plant cell wall in hemibiotrophic fungi.</title>
        <authorList>
            <consortium name="DOE Joint Genome Institute"/>
            <person name="Baroncelli R."/>
            <person name="Diaz J.F."/>
            <person name="Benocci T."/>
            <person name="Peng M."/>
            <person name="Battaglia E."/>
            <person name="Haridas S."/>
            <person name="Andreopoulos W."/>
            <person name="Labutti K."/>
            <person name="Pangilinan J."/>
            <person name="Floch G.L."/>
            <person name="Makela M.R."/>
            <person name="Henrissat B."/>
            <person name="Grigoriev I.V."/>
            <person name="Crouch J.A."/>
            <person name="De Vries R.P."/>
            <person name="Sukno S.A."/>
            <person name="Thon M.R."/>
        </authorList>
    </citation>
    <scope>NUCLEOTIDE SEQUENCE</scope>
    <source>
        <strain evidence="2">CBS 112980</strain>
    </source>
</reference>
<dbReference type="RefSeq" id="XP_060359733.1">
    <property type="nucleotide sequence ID" value="XM_060509315.1"/>
</dbReference>
<evidence type="ECO:0000256" key="1">
    <source>
        <dbReference type="SAM" id="MobiDB-lite"/>
    </source>
</evidence>
<dbReference type="GeneID" id="85393214"/>
<name>A0AAD8UDT5_GLOAC</name>
<evidence type="ECO:0000313" key="3">
    <source>
        <dbReference type="Proteomes" id="UP001244207"/>
    </source>
</evidence>
<proteinExistence type="predicted"/>
<evidence type="ECO:0000313" key="2">
    <source>
        <dbReference type="EMBL" id="KAK1713407.1"/>
    </source>
</evidence>